<evidence type="ECO:0000313" key="2">
    <source>
        <dbReference type="Proteomes" id="UP000324748"/>
    </source>
</evidence>
<dbReference type="AlphaFoldDB" id="A0A5B0QAT0"/>
<sequence>MKFFTPAQHLTFSSPNIRPLGGPRGGFCFALYNWPWASAKLGFIKLVIKGISNMPIHYVVDIVKGTDLHIESSPEVDQRRGWMVRVEFWIKKVSLWGCIQPTFNCFILHSPRIHGEASPALLVSIRDGLWLQVKELG</sequence>
<evidence type="ECO:0000313" key="1">
    <source>
        <dbReference type="EMBL" id="KAA1110328.1"/>
    </source>
</evidence>
<reference evidence="1 2" key="1">
    <citation type="submission" date="2019-05" db="EMBL/GenBank/DDBJ databases">
        <title>Emergence of the Ug99 lineage of the wheat stem rust pathogen through somatic hybridization.</title>
        <authorList>
            <person name="Li F."/>
            <person name="Upadhyaya N.M."/>
            <person name="Sperschneider J."/>
            <person name="Matny O."/>
            <person name="Nguyen-Phuc H."/>
            <person name="Mago R."/>
            <person name="Raley C."/>
            <person name="Miller M.E."/>
            <person name="Silverstein K.A.T."/>
            <person name="Henningsen E."/>
            <person name="Hirsch C.D."/>
            <person name="Visser B."/>
            <person name="Pretorius Z.A."/>
            <person name="Steffenson B.J."/>
            <person name="Schwessinger B."/>
            <person name="Dodds P.N."/>
            <person name="Figueroa M."/>
        </authorList>
    </citation>
    <scope>NUCLEOTIDE SEQUENCE [LARGE SCALE GENOMIC DNA]</scope>
    <source>
        <strain evidence="1">21-0</strain>
    </source>
</reference>
<comment type="caution">
    <text evidence="1">The sequence shown here is derived from an EMBL/GenBank/DDBJ whole genome shotgun (WGS) entry which is preliminary data.</text>
</comment>
<dbReference type="Proteomes" id="UP000324748">
    <property type="component" value="Unassembled WGS sequence"/>
</dbReference>
<name>A0A5B0QAT0_PUCGR</name>
<dbReference type="EMBL" id="VSWC01000027">
    <property type="protein sequence ID" value="KAA1110328.1"/>
    <property type="molecule type" value="Genomic_DNA"/>
</dbReference>
<organism evidence="1 2">
    <name type="scientific">Puccinia graminis f. sp. tritici</name>
    <dbReference type="NCBI Taxonomy" id="56615"/>
    <lineage>
        <taxon>Eukaryota</taxon>
        <taxon>Fungi</taxon>
        <taxon>Dikarya</taxon>
        <taxon>Basidiomycota</taxon>
        <taxon>Pucciniomycotina</taxon>
        <taxon>Pucciniomycetes</taxon>
        <taxon>Pucciniales</taxon>
        <taxon>Pucciniaceae</taxon>
        <taxon>Puccinia</taxon>
    </lineage>
</organism>
<proteinExistence type="predicted"/>
<accession>A0A5B0QAT0</accession>
<keyword evidence="2" id="KW-1185">Reference proteome</keyword>
<gene>
    <name evidence="1" type="ORF">PGT21_018238</name>
</gene>
<protein>
    <submittedName>
        <fullName evidence="1">Uncharacterized protein</fullName>
    </submittedName>
</protein>